<gene>
    <name evidence="1" type="ORF">Patl1_11938</name>
</gene>
<dbReference type="Proteomes" id="UP001164250">
    <property type="component" value="Chromosome 12"/>
</dbReference>
<proteinExistence type="predicted"/>
<keyword evidence="2" id="KW-1185">Reference proteome</keyword>
<evidence type="ECO:0000313" key="2">
    <source>
        <dbReference type="Proteomes" id="UP001164250"/>
    </source>
</evidence>
<reference evidence="2" key="1">
    <citation type="journal article" date="2023" name="G3 (Bethesda)">
        <title>Genome assembly and association tests identify interacting loci associated with vigor, precocity, and sex in interspecific pistachio rootstocks.</title>
        <authorList>
            <person name="Palmer W."/>
            <person name="Jacygrad E."/>
            <person name="Sagayaradj S."/>
            <person name="Cavanaugh K."/>
            <person name="Han R."/>
            <person name="Bertier L."/>
            <person name="Beede B."/>
            <person name="Kafkas S."/>
            <person name="Golino D."/>
            <person name="Preece J."/>
            <person name="Michelmore R."/>
        </authorList>
    </citation>
    <scope>NUCLEOTIDE SEQUENCE [LARGE SCALE GENOMIC DNA]</scope>
</reference>
<dbReference type="EMBL" id="CM047908">
    <property type="protein sequence ID" value="KAJ0083122.1"/>
    <property type="molecule type" value="Genomic_DNA"/>
</dbReference>
<protein>
    <submittedName>
        <fullName evidence="1">Uncharacterized protein</fullName>
    </submittedName>
</protein>
<accession>A0ACC1AA27</accession>
<sequence>MESVSHVRRHMLMWLTLIGRGILVSCSSAKALTSLFLQMDPTTTLNPDEKSVEHGKNNGNAAEVEGFSKNIEEILQRVSQLEQKLNEVEQFYLTMENSQPNTSKNSSILKEKHINSIEKQQLDAALREEASVRRMQGLKRQFGTIFRQITQHKWAGPFMNPVDVEGLGLHDYYEVIDKPMDLGTIKTKMDAKDGNGYKNVREIYADVRLVFKNAMKYNDERHDIHVMAKSLLEKFEEKWLLLLPKVVEEEKRQEEEEAKVQQDVQINQEVVHANMARDLSSELTEVDSQLEKLRESVIQKCRLCECLTAEKCRTEEKKKLGVALTRLTPEDLSKALEIVAESDPNFQATAQEVDLNIDAQSETTLWRLKVFVQEALRVASKSSGDTGGNNHNHNDDNDNDNSNKKNNNKNNIKRRREICDTLTKTAVKRSKKSPNT</sequence>
<organism evidence="1 2">
    <name type="scientific">Pistacia atlantica</name>
    <dbReference type="NCBI Taxonomy" id="434234"/>
    <lineage>
        <taxon>Eukaryota</taxon>
        <taxon>Viridiplantae</taxon>
        <taxon>Streptophyta</taxon>
        <taxon>Embryophyta</taxon>
        <taxon>Tracheophyta</taxon>
        <taxon>Spermatophyta</taxon>
        <taxon>Magnoliopsida</taxon>
        <taxon>eudicotyledons</taxon>
        <taxon>Gunneridae</taxon>
        <taxon>Pentapetalae</taxon>
        <taxon>rosids</taxon>
        <taxon>malvids</taxon>
        <taxon>Sapindales</taxon>
        <taxon>Anacardiaceae</taxon>
        <taxon>Pistacia</taxon>
    </lineage>
</organism>
<evidence type="ECO:0000313" key="1">
    <source>
        <dbReference type="EMBL" id="KAJ0083122.1"/>
    </source>
</evidence>
<comment type="caution">
    <text evidence="1">The sequence shown here is derived from an EMBL/GenBank/DDBJ whole genome shotgun (WGS) entry which is preliminary data.</text>
</comment>
<name>A0ACC1AA27_9ROSI</name>